<sequence>MVMTQNQTTDELLLYEIVSSHEVDKAVDAYLGSLAAKHFHFQAGYWLDIHKAVTSHPFANATISGGGAKPARKRGVVRTAILLACPEKA</sequence>
<evidence type="ECO:0000313" key="2">
    <source>
        <dbReference type="Proteomes" id="UP001549145"/>
    </source>
</evidence>
<keyword evidence="2" id="KW-1185">Reference proteome</keyword>
<name>A0ABV2LCQ5_9HYPH</name>
<dbReference type="RefSeq" id="WP_354466240.1">
    <property type="nucleotide sequence ID" value="NZ_JBEPMM010000027.1"/>
</dbReference>
<evidence type="ECO:0000313" key="1">
    <source>
        <dbReference type="EMBL" id="MET3695369.1"/>
    </source>
</evidence>
<proteinExistence type="predicted"/>
<reference evidence="1 2" key="1">
    <citation type="submission" date="2024-06" db="EMBL/GenBank/DDBJ databases">
        <title>Genomic Encyclopedia of Type Strains, Phase IV (KMG-IV): sequencing the most valuable type-strain genomes for metagenomic binning, comparative biology and taxonomic classification.</title>
        <authorList>
            <person name="Goeker M."/>
        </authorList>
    </citation>
    <scope>NUCLEOTIDE SEQUENCE [LARGE SCALE GENOMIC DNA]</scope>
    <source>
        <strain evidence="1 2">DSM 21331</strain>
    </source>
</reference>
<dbReference type="Proteomes" id="UP001549145">
    <property type="component" value="Unassembled WGS sequence"/>
</dbReference>
<organism evidence="1 2">
    <name type="scientific">Methylobacterium goesingense</name>
    <dbReference type="NCBI Taxonomy" id="243690"/>
    <lineage>
        <taxon>Bacteria</taxon>
        <taxon>Pseudomonadati</taxon>
        <taxon>Pseudomonadota</taxon>
        <taxon>Alphaproteobacteria</taxon>
        <taxon>Hyphomicrobiales</taxon>
        <taxon>Methylobacteriaceae</taxon>
        <taxon>Methylobacterium</taxon>
    </lineage>
</organism>
<comment type="caution">
    <text evidence="1">The sequence shown here is derived from an EMBL/GenBank/DDBJ whole genome shotgun (WGS) entry which is preliminary data.</text>
</comment>
<accession>A0ABV2LCQ5</accession>
<dbReference type="EMBL" id="JBEPMM010000027">
    <property type="protein sequence ID" value="MET3695369.1"/>
    <property type="molecule type" value="Genomic_DNA"/>
</dbReference>
<protein>
    <submittedName>
        <fullName evidence="1">Uncharacterized protein</fullName>
    </submittedName>
</protein>
<gene>
    <name evidence="1" type="ORF">ABID43_004937</name>
</gene>